<dbReference type="AlphaFoldDB" id="A0AAN8FX72"/>
<organism evidence="1 2">
    <name type="scientific">Trichostrongylus colubriformis</name>
    <name type="common">Black scour worm</name>
    <dbReference type="NCBI Taxonomy" id="6319"/>
    <lineage>
        <taxon>Eukaryota</taxon>
        <taxon>Metazoa</taxon>
        <taxon>Ecdysozoa</taxon>
        <taxon>Nematoda</taxon>
        <taxon>Chromadorea</taxon>
        <taxon>Rhabditida</taxon>
        <taxon>Rhabditina</taxon>
        <taxon>Rhabditomorpha</taxon>
        <taxon>Strongyloidea</taxon>
        <taxon>Trichostrongylidae</taxon>
        <taxon>Trichostrongylus</taxon>
    </lineage>
</organism>
<reference evidence="1 2" key="1">
    <citation type="submission" date="2019-10" db="EMBL/GenBank/DDBJ databases">
        <title>Assembly and Annotation for the nematode Trichostrongylus colubriformis.</title>
        <authorList>
            <person name="Martin J."/>
        </authorList>
    </citation>
    <scope>NUCLEOTIDE SEQUENCE [LARGE SCALE GENOMIC DNA]</scope>
    <source>
        <strain evidence="1">G859</strain>
        <tissue evidence="1">Whole worm</tissue>
    </source>
</reference>
<feature type="non-terminal residue" evidence="1">
    <location>
        <position position="55"/>
    </location>
</feature>
<dbReference type="EMBL" id="WIXE01008942">
    <property type="protein sequence ID" value="KAK5978850.1"/>
    <property type="molecule type" value="Genomic_DNA"/>
</dbReference>
<dbReference type="Proteomes" id="UP001331761">
    <property type="component" value="Unassembled WGS sequence"/>
</dbReference>
<accession>A0AAN8FX72</accession>
<name>A0AAN8FX72_TRICO</name>
<evidence type="ECO:0000313" key="2">
    <source>
        <dbReference type="Proteomes" id="UP001331761"/>
    </source>
</evidence>
<proteinExistence type="predicted"/>
<comment type="caution">
    <text evidence="1">The sequence shown here is derived from an EMBL/GenBank/DDBJ whole genome shotgun (WGS) entry which is preliminary data.</text>
</comment>
<gene>
    <name evidence="1" type="ORF">GCK32_021766</name>
</gene>
<protein>
    <submittedName>
        <fullName evidence="1">Uncharacterized protein</fullName>
    </submittedName>
</protein>
<evidence type="ECO:0000313" key="1">
    <source>
        <dbReference type="EMBL" id="KAK5978850.1"/>
    </source>
</evidence>
<keyword evidence="2" id="KW-1185">Reference proteome</keyword>
<sequence length="55" mass="6309">MSLDDFWDPVVFNRFRQSLASADTWEEHNIFIVGADRLNDGVEISLVVSDRGRIV</sequence>